<gene>
    <name evidence="1" type="ORF">TRFO_41835</name>
</gene>
<reference evidence="1" key="1">
    <citation type="submission" date="2016-10" db="EMBL/GenBank/DDBJ databases">
        <authorList>
            <person name="Benchimol M."/>
            <person name="Almeida L.G."/>
            <person name="Vasconcelos A.T."/>
            <person name="Perreira-Neves A."/>
            <person name="Rosa I.A."/>
            <person name="Tasca T."/>
            <person name="Bogo M.R."/>
            <person name="de Souza W."/>
        </authorList>
    </citation>
    <scope>NUCLEOTIDE SEQUENCE [LARGE SCALE GENOMIC DNA]</scope>
    <source>
        <strain evidence="1">K</strain>
    </source>
</reference>
<dbReference type="RefSeq" id="XP_068369486.1">
    <property type="nucleotide sequence ID" value="XM_068514000.1"/>
</dbReference>
<evidence type="ECO:0000313" key="1">
    <source>
        <dbReference type="EMBL" id="OHT16350.1"/>
    </source>
</evidence>
<evidence type="ECO:0000313" key="2">
    <source>
        <dbReference type="Proteomes" id="UP000179807"/>
    </source>
</evidence>
<accession>A0A1J4L319</accession>
<dbReference type="OrthoDB" id="10508892at2759"/>
<dbReference type="GeneID" id="94848704"/>
<keyword evidence="2" id="KW-1185">Reference proteome</keyword>
<comment type="caution">
    <text evidence="1">The sequence shown here is derived from an EMBL/GenBank/DDBJ whole genome shotgun (WGS) entry which is preliminary data.</text>
</comment>
<proteinExistence type="predicted"/>
<name>A0A1J4L319_9EUKA</name>
<protein>
    <submittedName>
        <fullName evidence="1">Uncharacterized protein</fullName>
    </submittedName>
</protein>
<organism evidence="1 2">
    <name type="scientific">Tritrichomonas foetus</name>
    <dbReference type="NCBI Taxonomy" id="1144522"/>
    <lineage>
        <taxon>Eukaryota</taxon>
        <taxon>Metamonada</taxon>
        <taxon>Parabasalia</taxon>
        <taxon>Tritrichomonadida</taxon>
        <taxon>Tritrichomonadidae</taxon>
        <taxon>Tritrichomonas</taxon>
    </lineage>
</organism>
<dbReference type="AlphaFoldDB" id="A0A1J4L319"/>
<dbReference type="EMBL" id="MLAK01000114">
    <property type="protein sequence ID" value="OHT16350.1"/>
    <property type="molecule type" value="Genomic_DNA"/>
</dbReference>
<dbReference type="VEuPathDB" id="TrichDB:TRFO_41835"/>
<sequence length="194" mass="22841">MERKSIKDAEKPSGLTAVQQIEFNILKSKFMELESQWFQLLNNANSDQVRYGSIVKNEYDSMIDQARELAKIRKESIKAQYEVKLQKINSEYDENKKLLFKRIVRGYYLKYQDILSHLRELLGPDFEAFLHANEYEFPLIPSNPHTERNIAQPDEMKLALSHHESEKMIHAMMKNIERSRMTTDDESPNSANQE</sequence>
<dbReference type="Proteomes" id="UP000179807">
    <property type="component" value="Unassembled WGS sequence"/>
</dbReference>